<dbReference type="EMBL" id="FNGX01000002">
    <property type="protein sequence ID" value="SDL56045.1"/>
    <property type="molecule type" value="Genomic_DNA"/>
</dbReference>
<keyword evidence="1 2" id="KW-0732">Signal</keyword>
<sequence length="266" mass="29663">MMKKSLLGLALLLSTGLAVNVEAAEHKAVVATAGDIKPFSYQDKKGNLTGYDIEVINQASKYIDDYEFTFKKTAWDSIFVGLDSDIYQVAANNLSYTKERASKYLYSVPIAKNPLVLVTKDGSDIKSLDDIAGKITQDDTGTSTAKFVDDWNKKHSDSPSKIDYSGEDVTKRLLDLDSGEFDYLIFDKISVETIIKQKKLDLTVTDLKTDDNPNNYIIFSSDSKKLKLKFDKAVKKLYDKGVLETLSQKYLGGSYLPDKQAIEEAK</sequence>
<evidence type="ECO:0000313" key="4">
    <source>
        <dbReference type="EMBL" id="SDL56045.1"/>
    </source>
</evidence>
<dbReference type="SMART" id="SM00062">
    <property type="entry name" value="PBPb"/>
    <property type="match status" value="1"/>
</dbReference>
<dbReference type="Pfam" id="PF00497">
    <property type="entry name" value="SBP_bac_3"/>
    <property type="match status" value="1"/>
</dbReference>
<dbReference type="InterPro" id="IPR001638">
    <property type="entry name" value="Solute-binding_3/MltF_N"/>
</dbReference>
<dbReference type="SUPFAM" id="SSF53850">
    <property type="entry name" value="Periplasmic binding protein-like II"/>
    <property type="match status" value="1"/>
</dbReference>
<organism evidence="4 5">
    <name type="scientific">Streptococcus equinus</name>
    <name type="common">Streptococcus bovis</name>
    <dbReference type="NCBI Taxonomy" id="1335"/>
    <lineage>
        <taxon>Bacteria</taxon>
        <taxon>Bacillati</taxon>
        <taxon>Bacillota</taxon>
        <taxon>Bacilli</taxon>
        <taxon>Lactobacillales</taxon>
        <taxon>Streptococcaceae</taxon>
        <taxon>Streptococcus</taxon>
    </lineage>
</organism>
<protein>
    <submittedName>
        <fullName evidence="4">Polar amino acid transport system substrate-binding protein</fullName>
    </submittedName>
</protein>
<evidence type="ECO:0000256" key="1">
    <source>
        <dbReference type="ARBA" id="ARBA00022729"/>
    </source>
</evidence>
<reference evidence="4 5" key="1">
    <citation type="submission" date="2016-10" db="EMBL/GenBank/DDBJ databases">
        <authorList>
            <person name="de Groot N.N."/>
        </authorList>
    </citation>
    <scope>NUCLEOTIDE SEQUENCE [LARGE SCALE GENOMIC DNA]</scope>
    <source>
        <strain evidence="4 5">Sb09</strain>
    </source>
</reference>
<feature type="chain" id="PRO_5010267080" evidence="2">
    <location>
        <begin position="24"/>
        <end position="266"/>
    </location>
</feature>
<dbReference type="PANTHER" id="PTHR35936:SF19">
    <property type="entry name" value="AMINO-ACID-BINDING PROTEIN YXEM-RELATED"/>
    <property type="match status" value="1"/>
</dbReference>
<gene>
    <name evidence="4" type="ORF">SAMN05216400_1057</name>
</gene>
<evidence type="ECO:0000259" key="3">
    <source>
        <dbReference type="SMART" id="SM00062"/>
    </source>
</evidence>
<proteinExistence type="predicted"/>
<dbReference type="Gene3D" id="3.40.190.10">
    <property type="entry name" value="Periplasmic binding protein-like II"/>
    <property type="match status" value="2"/>
</dbReference>
<name>A0A1G9L369_STREI</name>
<evidence type="ECO:0000256" key="2">
    <source>
        <dbReference type="SAM" id="SignalP"/>
    </source>
</evidence>
<feature type="signal peptide" evidence="2">
    <location>
        <begin position="1"/>
        <end position="23"/>
    </location>
</feature>
<dbReference type="Proteomes" id="UP000183162">
    <property type="component" value="Unassembled WGS sequence"/>
</dbReference>
<accession>A0A1G9L369</accession>
<dbReference type="AlphaFoldDB" id="A0A1G9L369"/>
<feature type="domain" description="Solute-binding protein family 3/N-terminal" evidence="3">
    <location>
        <begin position="27"/>
        <end position="254"/>
    </location>
</feature>
<dbReference type="PANTHER" id="PTHR35936">
    <property type="entry name" value="MEMBRANE-BOUND LYTIC MUREIN TRANSGLYCOSYLASE F"/>
    <property type="match status" value="1"/>
</dbReference>
<evidence type="ECO:0000313" key="5">
    <source>
        <dbReference type="Proteomes" id="UP000183162"/>
    </source>
</evidence>